<comment type="caution">
    <text evidence="6">The sequence shown here is derived from an EMBL/GenBank/DDBJ whole genome shotgun (WGS) entry which is preliminary data.</text>
</comment>
<dbReference type="SUPFAM" id="SSF47413">
    <property type="entry name" value="lambda repressor-like DNA-binding domains"/>
    <property type="match status" value="1"/>
</dbReference>
<dbReference type="AlphaFoldDB" id="A0A837R8N3"/>
<dbReference type="RefSeq" id="WP_056952916.1">
    <property type="nucleotide sequence ID" value="NZ_AZCU01000014.1"/>
</dbReference>
<evidence type="ECO:0000256" key="2">
    <source>
        <dbReference type="ARBA" id="ARBA00023125"/>
    </source>
</evidence>
<protein>
    <submittedName>
        <fullName evidence="6">Transcription regulator</fullName>
    </submittedName>
</protein>
<accession>A0A837R8N3</accession>
<dbReference type="Pfam" id="PF12844">
    <property type="entry name" value="HTH_19"/>
    <property type="match status" value="1"/>
</dbReference>
<dbReference type="PROSITE" id="PS50943">
    <property type="entry name" value="HTH_CROC1"/>
    <property type="match status" value="1"/>
</dbReference>
<dbReference type="GeneID" id="49395602"/>
<feature type="domain" description="HTH cro/C1-type" evidence="5">
    <location>
        <begin position="8"/>
        <end position="62"/>
    </location>
</feature>
<feature type="compositionally biased region" description="Basic residues" evidence="4">
    <location>
        <begin position="130"/>
        <end position="144"/>
    </location>
</feature>
<keyword evidence="2" id="KW-0238">DNA-binding</keyword>
<organism evidence="6 7">
    <name type="scientific">Lactiplantibacillus pentosus DSM 20314</name>
    <dbReference type="NCBI Taxonomy" id="1423791"/>
    <lineage>
        <taxon>Bacteria</taxon>
        <taxon>Bacillati</taxon>
        <taxon>Bacillota</taxon>
        <taxon>Bacilli</taxon>
        <taxon>Lactobacillales</taxon>
        <taxon>Lactobacillaceae</taxon>
        <taxon>Lactiplantibacillus</taxon>
    </lineage>
</organism>
<dbReference type="InterPro" id="IPR001387">
    <property type="entry name" value="Cro/C1-type_HTH"/>
</dbReference>
<dbReference type="EMBL" id="AZCU01000014">
    <property type="protein sequence ID" value="KRK23693.1"/>
    <property type="molecule type" value="Genomic_DNA"/>
</dbReference>
<evidence type="ECO:0000313" key="7">
    <source>
        <dbReference type="Proteomes" id="UP000051020"/>
    </source>
</evidence>
<dbReference type="PANTHER" id="PTHR40661">
    <property type="match status" value="1"/>
</dbReference>
<evidence type="ECO:0000256" key="4">
    <source>
        <dbReference type="SAM" id="MobiDB-lite"/>
    </source>
</evidence>
<proteinExistence type="predicted"/>
<sequence length="144" mass="15687">MGIFADRLKQAMQQANLTSAQLSKQTGIGRSSISQWLSNKYVAKHDKVVTLAGVLNVSPDWLVGTSDVATQPTPEAAPIPVAVTPTPAVDPELVTLWEQLDQTQRAKLVKKAHKLLAKSQAKAQDPAPKKTSKKKKKKKGKKRK</sequence>
<evidence type="ECO:0000313" key="6">
    <source>
        <dbReference type="EMBL" id="KRK23693.1"/>
    </source>
</evidence>
<dbReference type="GO" id="GO:0003677">
    <property type="term" value="F:DNA binding"/>
    <property type="evidence" value="ECO:0007669"/>
    <property type="project" value="UniProtKB-KW"/>
</dbReference>
<dbReference type="InterPro" id="IPR010982">
    <property type="entry name" value="Lambda_DNA-bd_dom_sf"/>
</dbReference>
<dbReference type="PANTHER" id="PTHR40661:SF1">
    <property type="entry name" value="HTH CRO_C1-TYPE DOMAIN-CONTAINING PROTEIN"/>
    <property type="match status" value="1"/>
</dbReference>
<dbReference type="CDD" id="cd00093">
    <property type="entry name" value="HTH_XRE"/>
    <property type="match status" value="1"/>
</dbReference>
<evidence type="ECO:0000259" key="5">
    <source>
        <dbReference type="PROSITE" id="PS50943"/>
    </source>
</evidence>
<gene>
    <name evidence="6" type="ORF">FD24_GL000902</name>
</gene>
<evidence type="ECO:0000256" key="1">
    <source>
        <dbReference type="ARBA" id="ARBA00023015"/>
    </source>
</evidence>
<dbReference type="Proteomes" id="UP000051020">
    <property type="component" value="Unassembled WGS sequence"/>
</dbReference>
<dbReference type="Gene3D" id="1.10.260.40">
    <property type="entry name" value="lambda repressor-like DNA-binding domains"/>
    <property type="match status" value="1"/>
</dbReference>
<dbReference type="SMART" id="SM00530">
    <property type="entry name" value="HTH_XRE"/>
    <property type="match status" value="1"/>
</dbReference>
<evidence type="ECO:0000256" key="3">
    <source>
        <dbReference type="ARBA" id="ARBA00023163"/>
    </source>
</evidence>
<keyword evidence="1" id="KW-0805">Transcription regulation</keyword>
<reference evidence="6 7" key="1">
    <citation type="journal article" date="2015" name="Genome Announc.">
        <title>Expanding the biotechnology potential of lactobacilli through comparative genomics of 213 strains and associated genera.</title>
        <authorList>
            <person name="Sun Z."/>
            <person name="Harris H.M."/>
            <person name="McCann A."/>
            <person name="Guo C."/>
            <person name="Argimon S."/>
            <person name="Zhang W."/>
            <person name="Yang X."/>
            <person name="Jeffery I.B."/>
            <person name="Cooney J.C."/>
            <person name="Kagawa T.F."/>
            <person name="Liu W."/>
            <person name="Song Y."/>
            <person name="Salvetti E."/>
            <person name="Wrobel A."/>
            <person name="Rasinkangas P."/>
            <person name="Parkhill J."/>
            <person name="Rea M.C."/>
            <person name="O'Sullivan O."/>
            <person name="Ritari J."/>
            <person name="Douillard F.P."/>
            <person name="Paul Ross R."/>
            <person name="Yang R."/>
            <person name="Briner A.E."/>
            <person name="Felis G.E."/>
            <person name="de Vos W.M."/>
            <person name="Barrangou R."/>
            <person name="Klaenhammer T.R."/>
            <person name="Caufield P.W."/>
            <person name="Cui Y."/>
            <person name="Zhang H."/>
            <person name="O'Toole P.W."/>
        </authorList>
    </citation>
    <scope>NUCLEOTIDE SEQUENCE [LARGE SCALE GENOMIC DNA]</scope>
    <source>
        <strain evidence="6 7">DSM 20314</strain>
    </source>
</reference>
<keyword evidence="3" id="KW-0804">Transcription</keyword>
<name>A0A837R8N3_LACPE</name>
<feature type="region of interest" description="Disordered" evidence="4">
    <location>
        <begin position="111"/>
        <end position="144"/>
    </location>
</feature>